<keyword evidence="2" id="KW-0378">Hydrolase</keyword>
<dbReference type="CDD" id="cd06127">
    <property type="entry name" value="DEDDh"/>
    <property type="match status" value="1"/>
</dbReference>
<dbReference type="GO" id="GO:0006259">
    <property type="term" value="P:DNA metabolic process"/>
    <property type="evidence" value="ECO:0007669"/>
    <property type="project" value="UniProtKB-ARBA"/>
</dbReference>
<evidence type="ECO:0000256" key="1">
    <source>
        <dbReference type="ARBA" id="ARBA00022722"/>
    </source>
</evidence>
<feature type="domain" description="Exonuclease" evidence="4">
    <location>
        <begin position="12"/>
        <end position="193"/>
    </location>
</feature>
<dbReference type="InterPro" id="IPR012337">
    <property type="entry name" value="RNaseH-like_sf"/>
</dbReference>
<dbReference type="Pfam" id="PF00929">
    <property type="entry name" value="RNase_T"/>
    <property type="match status" value="1"/>
</dbReference>
<dbReference type="AlphaFoldDB" id="A0A7I9VRK9"/>
<evidence type="ECO:0000259" key="4">
    <source>
        <dbReference type="SMART" id="SM00479"/>
    </source>
</evidence>
<reference evidence="6" key="1">
    <citation type="journal article" date="2020" name="Appl. Environ. Microbiol.">
        <title>Diazotrophic Anaeromyxobacter Isolates from Soils.</title>
        <authorList>
            <person name="Masuda Y."/>
            <person name="Yamanaka H."/>
            <person name="Xu Z.X."/>
            <person name="Shiratori Y."/>
            <person name="Aono T."/>
            <person name="Amachi S."/>
            <person name="Senoo K."/>
            <person name="Itoh H."/>
        </authorList>
    </citation>
    <scope>NUCLEOTIDE SEQUENCE [LARGE SCALE GENOMIC DNA]</scope>
    <source>
        <strain evidence="6">R267</strain>
    </source>
</reference>
<evidence type="ECO:0000256" key="3">
    <source>
        <dbReference type="ARBA" id="ARBA00022839"/>
    </source>
</evidence>
<dbReference type="EMBL" id="BJTG01000010">
    <property type="protein sequence ID" value="GEJ59072.1"/>
    <property type="molecule type" value="Genomic_DNA"/>
</dbReference>
<gene>
    <name evidence="5" type="ORF">AMYX_38130</name>
</gene>
<dbReference type="PANTHER" id="PTHR30231:SF4">
    <property type="entry name" value="PROTEIN NEN2"/>
    <property type="match status" value="1"/>
</dbReference>
<keyword evidence="6" id="KW-1185">Reference proteome</keyword>
<dbReference type="GO" id="GO:0005829">
    <property type="term" value="C:cytosol"/>
    <property type="evidence" value="ECO:0007669"/>
    <property type="project" value="TreeGrafter"/>
</dbReference>
<dbReference type="SMART" id="SM00479">
    <property type="entry name" value="EXOIII"/>
    <property type="match status" value="1"/>
</dbReference>
<evidence type="ECO:0000313" key="5">
    <source>
        <dbReference type="EMBL" id="GEJ59072.1"/>
    </source>
</evidence>
<dbReference type="PANTHER" id="PTHR30231">
    <property type="entry name" value="DNA POLYMERASE III SUBUNIT EPSILON"/>
    <property type="match status" value="1"/>
</dbReference>
<dbReference type="GO" id="GO:0003676">
    <property type="term" value="F:nucleic acid binding"/>
    <property type="evidence" value="ECO:0007669"/>
    <property type="project" value="InterPro"/>
</dbReference>
<dbReference type="RefSeq" id="WP_176068221.1">
    <property type="nucleotide sequence ID" value="NZ_BJTG01000010.1"/>
</dbReference>
<keyword evidence="3" id="KW-0269">Exonuclease</keyword>
<dbReference type="GO" id="GO:0008408">
    <property type="term" value="F:3'-5' exonuclease activity"/>
    <property type="evidence" value="ECO:0007669"/>
    <property type="project" value="TreeGrafter"/>
</dbReference>
<keyword evidence="1" id="KW-0540">Nuclease</keyword>
<evidence type="ECO:0000256" key="2">
    <source>
        <dbReference type="ARBA" id="ARBA00022801"/>
    </source>
</evidence>
<sequence>MLWPSPPWDEVVYWALDLETGGLDPRRDPIVAVGMVPLREGTVRLGESYQSLVRADGARAISAASVTAHQLVPGEVREAPPLEEVLGEIDRRLGDGVLLVHQAAIDVRFLRRAHRETGLRWPSPAVVDTVDLIVKAARKARFIDPAAQEHEPDLNLWAARARYGLPAYGAHDALTDAIATAELFLVLRRELGARTLRDLR</sequence>
<dbReference type="Proteomes" id="UP000503640">
    <property type="component" value="Unassembled WGS sequence"/>
</dbReference>
<dbReference type="InterPro" id="IPR036397">
    <property type="entry name" value="RNaseH_sf"/>
</dbReference>
<dbReference type="SUPFAM" id="SSF53098">
    <property type="entry name" value="Ribonuclease H-like"/>
    <property type="match status" value="1"/>
</dbReference>
<accession>A0A7I9VRK9</accession>
<dbReference type="InterPro" id="IPR013520">
    <property type="entry name" value="Ribonucl_H"/>
</dbReference>
<organism evidence="5 6">
    <name type="scientific">Anaeromyxobacter diazotrophicus</name>
    <dbReference type="NCBI Taxonomy" id="2590199"/>
    <lineage>
        <taxon>Bacteria</taxon>
        <taxon>Pseudomonadati</taxon>
        <taxon>Myxococcota</taxon>
        <taxon>Myxococcia</taxon>
        <taxon>Myxococcales</taxon>
        <taxon>Cystobacterineae</taxon>
        <taxon>Anaeromyxobacteraceae</taxon>
        <taxon>Anaeromyxobacter</taxon>
    </lineage>
</organism>
<evidence type="ECO:0000313" key="6">
    <source>
        <dbReference type="Proteomes" id="UP000503640"/>
    </source>
</evidence>
<protein>
    <recommendedName>
        <fullName evidence="4">Exonuclease domain-containing protein</fullName>
    </recommendedName>
</protein>
<name>A0A7I9VRK9_9BACT</name>
<proteinExistence type="predicted"/>
<dbReference type="Gene3D" id="3.30.420.10">
    <property type="entry name" value="Ribonuclease H-like superfamily/Ribonuclease H"/>
    <property type="match status" value="1"/>
</dbReference>
<comment type="caution">
    <text evidence="5">The sequence shown here is derived from an EMBL/GenBank/DDBJ whole genome shotgun (WGS) entry which is preliminary data.</text>
</comment>